<evidence type="ECO:0000313" key="2">
    <source>
        <dbReference type="EMBL" id="PKC69200.1"/>
    </source>
</evidence>
<keyword evidence="1" id="KW-1133">Transmembrane helix</keyword>
<accession>A0A2N0S0W9</accession>
<gene>
    <name evidence="2" type="ORF">RhiirA1_456279</name>
</gene>
<evidence type="ECO:0000313" key="3">
    <source>
        <dbReference type="Proteomes" id="UP000232688"/>
    </source>
</evidence>
<reference evidence="2 3" key="1">
    <citation type="submission" date="2017-10" db="EMBL/GenBank/DDBJ databases">
        <title>Extensive intraspecific genome diversity in a model arbuscular mycorrhizal fungus.</title>
        <authorList>
            <person name="Chen E.C.H."/>
            <person name="Morin E."/>
            <person name="Baudet D."/>
            <person name="Noel J."/>
            <person name="Ndikumana S."/>
            <person name="Charron P."/>
            <person name="St-Onge C."/>
            <person name="Giorgi J."/>
            <person name="Grigoriev I.V."/>
            <person name="Roux C."/>
            <person name="Martin F.M."/>
            <person name="Corradi N."/>
        </authorList>
    </citation>
    <scope>NUCLEOTIDE SEQUENCE [LARGE SCALE GENOMIC DNA]</scope>
    <source>
        <strain evidence="2 3">A1</strain>
    </source>
</reference>
<keyword evidence="1" id="KW-0812">Transmembrane</keyword>
<reference evidence="2 3" key="2">
    <citation type="submission" date="2017-10" db="EMBL/GenBank/DDBJ databases">
        <title>Genome analyses suggest a sexual origin of heterokaryosis in a supposedly ancient asexual fungus.</title>
        <authorList>
            <person name="Corradi N."/>
            <person name="Sedzielewska K."/>
            <person name="Noel J."/>
            <person name="Charron P."/>
            <person name="Farinelli L."/>
            <person name="Marton T."/>
            <person name="Kruger M."/>
            <person name="Pelin A."/>
            <person name="Brachmann A."/>
            <person name="Corradi N."/>
        </authorList>
    </citation>
    <scope>NUCLEOTIDE SEQUENCE [LARGE SCALE GENOMIC DNA]</scope>
    <source>
        <strain evidence="2 3">A1</strain>
    </source>
</reference>
<organism evidence="2 3">
    <name type="scientific">Rhizophagus irregularis</name>
    <dbReference type="NCBI Taxonomy" id="588596"/>
    <lineage>
        <taxon>Eukaryota</taxon>
        <taxon>Fungi</taxon>
        <taxon>Fungi incertae sedis</taxon>
        <taxon>Mucoromycota</taxon>
        <taxon>Glomeromycotina</taxon>
        <taxon>Glomeromycetes</taxon>
        <taxon>Glomerales</taxon>
        <taxon>Glomeraceae</taxon>
        <taxon>Rhizophagus</taxon>
    </lineage>
</organism>
<dbReference type="Proteomes" id="UP000232688">
    <property type="component" value="Unassembled WGS sequence"/>
</dbReference>
<feature type="transmembrane region" description="Helical" evidence="1">
    <location>
        <begin position="6"/>
        <end position="26"/>
    </location>
</feature>
<proteinExistence type="predicted"/>
<keyword evidence="1" id="KW-0472">Membrane</keyword>
<dbReference type="AlphaFoldDB" id="A0A2N0S0W9"/>
<dbReference type="VEuPathDB" id="FungiDB:RhiirA1_456279"/>
<sequence>MTLDLFSKVSTSVFGFELVSAFDYWLWIGRHRLRFLILDRYRQIFRLLIVSVPGFGLVSASVLGSKVLFVKF</sequence>
<comment type="caution">
    <text evidence="2">The sequence shown here is derived from an EMBL/GenBank/DDBJ whole genome shotgun (WGS) entry which is preliminary data.</text>
</comment>
<dbReference type="EMBL" id="LLXH01000289">
    <property type="protein sequence ID" value="PKC69200.1"/>
    <property type="molecule type" value="Genomic_DNA"/>
</dbReference>
<protein>
    <submittedName>
        <fullName evidence="2">Uncharacterized protein</fullName>
    </submittedName>
</protein>
<evidence type="ECO:0000256" key="1">
    <source>
        <dbReference type="SAM" id="Phobius"/>
    </source>
</evidence>
<name>A0A2N0S0W9_9GLOM</name>
<feature type="transmembrane region" description="Helical" evidence="1">
    <location>
        <begin position="47"/>
        <end position="69"/>
    </location>
</feature>